<reference evidence="9" key="1">
    <citation type="submission" date="2021-03" db="EMBL/GenBank/DDBJ databases">
        <authorList>
            <person name="Bekaert M."/>
        </authorList>
    </citation>
    <scope>NUCLEOTIDE SEQUENCE</scope>
</reference>
<evidence type="ECO:0000256" key="6">
    <source>
        <dbReference type="PIRSR" id="PIRSR613273-3"/>
    </source>
</evidence>
<evidence type="ECO:0000313" key="10">
    <source>
        <dbReference type="Proteomes" id="UP000683360"/>
    </source>
</evidence>
<dbReference type="OrthoDB" id="5781878at2759"/>
<sequence>MIDIRDNSNELKIQYIFKIENLANVNSLISYMDDIPLSSPLEKCDPWETVMYWTNVLTLTTLFNLVVTTTAGYWSDWSEWSVCSRSCGGGVTYRLRQCLYRNEFSSTRKTCSGKTIKYKTCNNKPCERGAISLRSLQCSSHNDEALYGRKLTWIPHHDPLRPCSLYCKANGTDIVHLFSPKVLDGTRCRPTGLDMCINGACWTVGCDRVLNSTKVKDKCGICEGDGICRRRSRRFDWLSTGFGRCSSSCGVGVKQTHFVCRNKRNKRVVSNKWCTKNKRPIPQREECYLQPCPPSIFNWRVGPWSDCSTSCNGGYSWRAVICIEMFANATEIEVEGTMCGHPKPSNRKSCNTQVCPTWYAGEWSPCSGSCGVGYQRREVQCRHTGEQFCDFSLAPLAYRNCSTSIPCRPNAGNQNDGYMAALQGSDIKSDKSLITVNQNEVLSGVNLALEKTNNSNDQLKTPKFVVTEWSSCSATCESGSRWRHVRCKVYLPFLKSTVDLPDSDCSGEKPIATEICFTKPCYEDYEYRALGMTDCSRSCLGGVQETIVKCVHKQTGKVVSSKKCLEAPSIPSERKVCNDKNCPQRWRTGEFNKCSESCGGGLMTRPVDCIQEFATGPDSILRLPDFMCSDGKPQTERRCNVIECPPVWGIGNWSKCSVTCGSGSRTRNVYCSKTLATGQFINTTDYFCNGLPKPDNYLECKLPACPKPIIKKTEAHFFQLNKLRKVKLKIGMQGSLLPGTSLIIHCPTKGMDKRSITWYKDGMPLPIGRRVKLSKKRSLKIKKSKGDLDNGLYTCKAGSLQANSFIKFITVYDIFKATVFREKFLSHLSESRLRENASAIVYKDPIDRTHKLLRLVYSKWQSCSVSCGGGLQARNVSCEIITKDYYEEFPMKSCIKAGHTQPSVIRSCNIQPCVEWKTAEWGECSDRHCLRKHTSVQTRKIHCTNPMDGSHVNDSLCKELSKNPVVKQECVNENCTTRWNVSSWSECMGECEKKGSVVRMITCIWTNSGLPAGQFCNHLPQPNTRKPCQMPKCKPKCTDYSTYCSMAKLMNLCRYKSFKRKCCLTCVA</sequence>
<keyword evidence="4" id="KW-0677">Repeat</keyword>
<dbReference type="PROSITE" id="PS50835">
    <property type="entry name" value="IG_LIKE"/>
    <property type="match status" value="1"/>
</dbReference>
<dbReference type="PANTHER" id="PTHR13723">
    <property type="entry name" value="ADAMTS A DISINTEGRIN AND METALLOPROTEASE WITH THROMBOSPONDIN MOTIFS PROTEASE"/>
    <property type="match status" value="1"/>
</dbReference>
<dbReference type="Proteomes" id="UP000683360">
    <property type="component" value="Unassembled WGS sequence"/>
</dbReference>
<proteinExistence type="predicted"/>
<dbReference type="GO" id="GO:0004222">
    <property type="term" value="F:metalloendopeptidase activity"/>
    <property type="evidence" value="ECO:0007669"/>
    <property type="project" value="TreeGrafter"/>
</dbReference>
<dbReference type="EMBL" id="CAJPWZ010000720">
    <property type="protein sequence ID" value="CAG2199294.1"/>
    <property type="molecule type" value="Genomic_DNA"/>
</dbReference>
<evidence type="ECO:0000256" key="5">
    <source>
        <dbReference type="ARBA" id="ARBA00023157"/>
    </source>
</evidence>
<dbReference type="SMART" id="SM00209">
    <property type="entry name" value="TSP1"/>
    <property type="match status" value="11"/>
</dbReference>
<dbReference type="SUPFAM" id="SSF82895">
    <property type="entry name" value="TSP-1 type 1 repeat"/>
    <property type="match status" value="8"/>
</dbReference>
<evidence type="ECO:0000259" key="8">
    <source>
        <dbReference type="PROSITE" id="PS50900"/>
    </source>
</evidence>
<dbReference type="Pfam" id="PF19030">
    <property type="entry name" value="TSP1_ADAMTS"/>
    <property type="match status" value="10"/>
</dbReference>
<feature type="disulfide bond" evidence="6">
    <location>
        <begin position="83"/>
        <end position="121"/>
    </location>
</feature>
<dbReference type="PROSITE" id="PS50900">
    <property type="entry name" value="PLAC"/>
    <property type="match status" value="1"/>
</dbReference>
<comment type="subcellular location">
    <subcellularLocation>
        <location evidence="1">Secreted</location>
    </subcellularLocation>
</comment>
<keyword evidence="3" id="KW-0732">Signal</keyword>
<dbReference type="PRINTS" id="PR01857">
    <property type="entry name" value="ADAMTSFAMILY"/>
</dbReference>
<comment type="caution">
    <text evidence="9">The sequence shown here is derived from an EMBL/GenBank/DDBJ whole genome shotgun (WGS) entry which is preliminary data.</text>
</comment>
<dbReference type="AlphaFoldDB" id="A0A8S3QYA3"/>
<feature type="domain" description="Ig-like" evidence="7">
    <location>
        <begin position="708"/>
        <end position="797"/>
    </location>
</feature>
<keyword evidence="5 6" id="KW-1015">Disulfide bond</keyword>
<evidence type="ECO:0000256" key="1">
    <source>
        <dbReference type="ARBA" id="ARBA00004613"/>
    </source>
</evidence>
<dbReference type="Pfam" id="PF00090">
    <property type="entry name" value="TSP_1"/>
    <property type="match status" value="1"/>
</dbReference>
<dbReference type="FunFam" id="2.20.100.10:FF:000001">
    <property type="entry name" value="semaphorin-5A isoform X1"/>
    <property type="match status" value="1"/>
</dbReference>
<dbReference type="PROSITE" id="PS50092">
    <property type="entry name" value="TSP1"/>
    <property type="match status" value="9"/>
</dbReference>
<keyword evidence="10" id="KW-1185">Reference proteome</keyword>
<dbReference type="Pfam" id="PF19236">
    <property type="entry name" value="ADAMTS_CR_3"/>
    <property type="match status" value="1"/>
</dbReference>
<dbReference type="InterPro" id="IPR045371">
    <property type="entry name" value="ADAMTS_CR_3"/>
</dbReference>
<accession>A0A8S3QYA3</accession>
<gene>
    <name evidence="9" type="ORF">MEDL_13995</name>
</gene>
<evidence type="ECO:0000256" key="3">
    <source>
        <dbReference type="ARBA" id="ARBA00022729"/>
    </source>
</evidence>
<dbReference type="GO" id="GO:0006508">
    <property type="term" value="P:proteolysis"/>
    <property type="evidence" value="ECO:0007669"/>
    <property type="project" value="TreeGrafter"/>
</dbReference>
<dbReference type="InterPro" id="IPR013273">
    <property type="entry name" value="ADAMTS/ADAMTS-like"/>
</dbReference>
<dbReference type="InterPro" id="IPR000884">
    <property type="entry name" value="TSP1_rpt"/>
</dbReference>
<organism evidence="9 10">
    <name type="scientific">Mytilus edulis</name>
    <name type="common">Blue mussel</name>
    <dbReference type="NCBI Taxonomy" id="6550"/>
    <lineage>
        <taxon>Eukaryota</taxon>
        <taxon>Metazoa</taxon>
        <taxon>Spiralia</taxon>
        <taxon>Lophotrochozoa</taxon>
        <taxon>Mollusca</taxon>
        <taxon>Bivalvia</taxon>
        <taxon>Autobranchia</taxon>
        <taxon>Pteriomorphia</taxon>
        <taxon>Mytilida</taxon>
        <taxon>Mytiloidea</taxon>
        <taxon>Mytilidae</taxon>
        <taxon>Mytilinae</taxon>
        <taxon>Mytilus</taxon>
    </lineage>
</organism>
<protein>
    <submittedName>
        <fullName evidence="9">ADAMTS-like protein 3,ADAMTS-like protein 1</fullName>
    </submittedName>
</protein>
<dbReference type="SUPFAM" id="SSF48726">
    <property type="entry name" value="Immunoglobulin"/>
    <property type="match status" value="1"/>
</dbReference>
<dbReference type="GO" id="GO:0030198">
    <property type="term" value="P:extracellular matrix organization"/>
    <property type="evidence" value="ECO:0007669"/>
    <property type="project" value="InterPro"/>
</dbReference>
<dbReference type="InterPro" id="IPR036383">
    <property type="entry name" value="TSP1_rpt_sf"/>
</dbReference>
<name>A0A8S3QYA3_MYTED</name>
<evidence type="ECO:0000256" key="4">
    <source>
        <dbReference type="ARBA" id="ARBA00022737"/>
    </source>
</evidence>
<dbReference type="InterPro" id="IPR013098">
    <property type="entry name" value="Ig_I-set"/>
</dbReference>
<dbReference type="InterPro" id="IPR013783">
    <property type="entry name" value="Ig-like_fold"/>
</dbReference>
<keyword evidence="2" id="KW-0964">Secreted</keyword>
<dbReference type="GO" id="GO:0005576">
    <property type="term" value="C:extracellular region"/>
    <property type="evidence" value="ECO:0007669"/>
    <property type="project" value="UniProtKB-SubCell"/>
</dbReference>
<dbReference type="Gene3D" id="2.60.40.10">
    <property type="entry name" value="Immunoglobulins"/>
    <property type="match status" value="1"/>
</dbReference>
<feature type="domain" description="PLAC" evidence="8">
    <location>
        <begin position="1033"/>
        <end position="1068"/>
    </location>
</feature>
<evidence type="ECO:0000313" key="9">
    <source>
        <dbReference type="EMBL" id="CAG2199294.1"/>
    </source>
</evidence>
<dbReference type="PANTHER" id="PTHR13723:SF313">
    <property type="entry name" value="PEPTIDASE M12B DOMAIN-CONTAINING PROTEIN"/>
    <property type="match status" value="1"/>
</dbReference>
<feature type="disulfide bond" evidence="6">
    <location>
        <begin position="98"/>
        <end position="111"/>
    </location>
</feature>
<dbReference type="InterPro" id="IPR036179">
    <property type="entry name" value="Ig-like_dom_sf"/>
</dbReference>
<feature type="disulfide bond" evidence="6">
    <location>
        <begin position="87"/>
        <end position="126"/>
    </location>
</feature>
<dbReference type="InterPro" id="IPR003598">
    <property type="entry name" value="Ig_sub2"/>
</dbReference>
<dbReference type="GO" id="GO:0031012">
    <property type="term" value="C:extracellular matrix"/>
    <property type="evidence" value="ECO:0007669"/>
    <property type="project" value="TreeGrafter"/>
</dbReference>
<dbReference type="InterPro" id="IPR010909">
    <property type="entry name" value="PLAC"/>
</dbReference>
<dbReference type="SMART" id="SM00408">
    <property type="entry name" value="IGc2"/>
    <property type="match status" value="1"/>
</dbReference>
<dbReference type="Pfam" id="PF07679">
    <property type="entry name" value="I-set"/>
    <property type="match status" value="1"/>
</dbReference>
<evidence type="ECO:0000259" key="7">
    <source>
        <dbReference type="PROSITE" id="PS50835"/>
    </source>
</evidence>
<evidence type="ECO:0000256" key="2">
    <source>
        <dbReference type="ARBA" id="ARBA00022525"/>
    </source>
</evidence>
<dbReference type="InterPro" id="IPR007110">
    <property type="entry name" value="Ig-like_dom"/>
</dbReference>
<dbReference type="FunFam" id="2.20.100.10:FF:000005">
    <property type="entry name" value="ADAM metallopeptidase with thrombospondin type 1 motif 9"/>
    <property type="match status" value="1"/>
</dbReference>
<dbReference type="InterPro" id="IPR050439">
    <property type="entry name" value="ADAMTS_ADAMTS-like"/>
</dbReference>
<dbReference type="Gene3D" id="2.20.100.10">
    <property type="entry name" value="Thrombospondin type-1 (TSP1) repeat"/>
    <property type="match status" value="9"/>
</dbReference>